<dbReference type="AlphaFoldDB" id="A0A9Q4GG48"/>
<evidence type="ECO:0000313" key="9">
    <source>
        <dbReference type="Proteomes" id="UP001149411"/>
    </source>
</evidence>
<feature type="binding site" evidence="6">
    <location>
        <position position="149"/>
    </location>
    <ligand>
        <name>orotate</name>
        <dbReference type="ChEBI" id="CHEBI:30839"/>
    </ligand>
</feature>
<dbReference type="PANTHER" id="PTHR19278:SF9">
    <property type="entry name" value="URIDINE 5'-MONOPHOSPHATE SYNTHASE"/>
    <property type="match status" value="1"/>
</dbReference>
<sequence length="174" mass="18424">MVTEKQVADALRDADAVLRGEFELSSGRTSDYYVDKYVFETQPDALRVVGSAIAEKVTETDADRIGAVALGGVPLAAVASAESGVPYVIARKEEKGYGTANAVEGELEEGDRVVVVEDIVTTGASAVEAVEKLRDAGATVDEVIVVVDRQEGGRERVEEAGLRMHALTTAEELV</sequence>
<dbReference type="CDD" id="cd06223">
    <property type="entry name" value="PRTases_typeI"/>
    <property type="match status" value="1"/>
</dbReference>
<evidence type="ECO:0000256" key="5">
    <source>
        <dbReference type="ARBA" id="ARBA00022975"/>
    </source>
</evidence>
<dbReference type="RefSeq" id="WP_266086634.1">
    <property type="nucleotide sequence ID" value="NZ_RKLV01000004.1"/>
</dbReference>
<dbReference type="Gene3D" id="3.40.50.2020">
    <property type="match status" value="1"/>
</dbReference>
<dbReference type="HAMAP" id="MF_01208">
    <property type="entry name" value="PyrE"/>
    <property type="match status" value="1"/>
</dbReference>
<gene>
    <name evidence="6 8" type="primary">pyrE</name>
    <name evidence="8" type="ORF">EGH25_05445</name>
</gene>
<evidence type="ECO:0000259" key="7">
    <source>
        <dbReference type="Pfam" id="PF00156"/>
    </source>
</evidence>
<comment type="similarity">
    <text evidence="6">Belongs to the purine/pyrimidine phosphoribosyltransferase family. PyrE subfamily.</text>
</comment>
<dbReference type="InterPro" id="IPR023031">
    <property type="entry name" value="OPRT"/>
</dbReference>
<dbReference type="Proteomes" id="UP001149411">
    <property type="component" value="Unassembled WGS sequence"/>
</dbReference>
<dbReference type="InterPro" id="IPR029057">
    <property type="entry name" value="PRTase-like"/>
</dbReference>
<dbReference type="InterPro" id="IPR000836">
    <property type="entry name" value="PRTase_dom"/>
</dbReference>
<comment type="subunit">
    <text evidence="6">Homodimer.</text>
</comment>
<dbReference type="EC" id="2.4.2.10" evidence="2 6"/>
<name>A0A9Q4GG48_9EURY</name>
<dbReference type="GO" id="GO:0004588">
    <property type="term" value="F:orotate phosphoribosyltransferase activity"/>
    <property type="evidence" value="ECO:0007669"/>
    <property type="project" value="UniProtKB-UniRule"/>
</dbReference>
<dbReference type="Pfam" id="PF00156">
    <property type="entry name" value="Pribosyltran"/>
    <property type="match status" value="1"/>
</dbReference>
<keyword evidence="6" id="KW-0460">Magnesium</keyword>
<evidence type="ECO:0000313" key="8">
    <source>
        <dbReference type="EMBL" id="MCX2818794.1"/>
    </source>
</evidence>
<keyword evidence="5 6" id="KW-0665">Pyrimidine biosynthesis</keyword>
<feature type="binding site" description="in other chain" evidence="6">
    <location>
        <begin position="117"/>
        <end position="125"/>
    </location>
    <ligand>
        <name>5-phospho-alpha-D-ribose 1-diphosphate</name>
        <dbReference type="ChEBI" id="CHEBI:58017"/>
        <note>ligand shared between dimeric partners</note>
    </ligand>
</feature>
<evidence type="ECO:0000256" key="4">
    <source>
        <dbReference type="ARBA" id="ARBA00022679"/>
    </source>
</evidence>
<feature type="binding site" evidence="6">
    <location>
        <position position="91"/>
    </location>
    <ligand>
        <name>5-phospho-alpha-D-ribose 1-diphosphate</name>
        <dbReference type="ChEBI" id="CHEBI:58017"/>
        <note>ligand shared between dimeric partners</note>
    </ligand>
</feature>
<dbReference type="InterPro" id="IPR004467">
    <property type="entry name" value="Or_phspho_trans_dom"/>
</dbReference>
<dbReference type="GO" id="GO:0044205">
    <property type="term" value="P:'de novo' UMP biosynthetic process"/>
    <property type="evidence" value="ECO:0007669"/>
    <property type="project" value="UniProtKB-UniRule"/>
</dbReference>
<comment type="caution">
    <text evidence="6">Lacks conserved residue(s) required for the propagation of feature annotation.</text>
</comment>
<comment type="caution">
    <text evidence="8">The sequence shown here is derived from an EMBL/GenBank/DDBJ whole genome shotgun (WGS) entry which is preliminary data.</text>
</comment>
<reference evidence="8" key="1">
    <citation type="submission" date="2022-09" db="EMBL/GenBank/DDBJ databases">
        <title>Haloadaptaus new haloarchaeum isolated from saline soil.</title>
        <authorList>
            <person name="Duran-Viseras A."/>
            <person name="Sanchez-Porro C."/>
            <person name="Ventosa A."/>
        </authorList>
    </citation>
    <scope>NUCLEOTIDE SEQUENCE</scope>
    <source>
        <strain evidence="8">F3-133</strain>
    </source>
</reference>
<feature type="domain" description="Phosphoribosyltransferase" evidence="7">
    <location>
        <begin position="41"/>
        <end position="155"/>
    </location>
</feature>
<accession>A0A9Q4GG48</accession>
<dbReference type="GO" id="GO:0000287">
    <property type="term" value="F:magnesium ion binding"/>
    <property type="evidence" value="ECO:0007669"/>
    <property type="project" value="UniProtKB-UniRule"/>
</dbReference>
<protein>
    <recommendedName>
        <fullName evidence="2 6">Orotate phosphoribosyltransferase</fullName>
        <shortName evidence="6">OPRT</shortName>
        <shortName evidence="6">OPRTase</shortName>
        <ecNumber evidence="2 6">2.4.2.10</ecNumber>
    </recommendedName>
</protein>
<feature type="binding site" evidence="6">
    <location>
        <position position="95"/>
    </location>
    <ligand>
        <name>5-phospho-alpha-D-ribose 1-diphosphate</name>
        <dbReference type="ChEBI" id="CHEBI:58017"/>
        <note>ligand shared between dimeric partners</note>
    </ligand>
</feature>
<keyword evidence="4 6" id="KW-0808">Transferase</keyword>
<evidence type="ECO:0000256" key="3">
    <source>
        <dbReference type="ARBA" id="ARBA00022676"/>
    </source>
</evidence>
<dbReference type="EMBL" id="RKLV01000004">
    <property type="protein sequence ID" value="MCX2818794.1"/>
    <property type="molecule type" value="Genomic_DNA"/>
</dbReference>
<evidence type="ECO:0000256" key="1">
    <source>
        <dbReference type="ARBA" id="ARBA00004889"/>
    </source>
</evidence>
<feature type="binding site" description="in other chain" evidence="6">
    <location>
        <position position="92"/>
    </location>
    <ligand>
        <name>5-phospho-alpha-D-ribose 1-diphosphate</name>
        <dbReference type="ChEBI" id="CHEBI:58017"/>
        <note>ligand shared between dimeric partners</note>
    </ligand>
</feature>
<dbReference type="NCBIfam" id="TIGR00336">
    <property type="entry name" value="pyrE"/>
    <property type="match status" value="1"/>
</dbReference>
<proteinExistence type="inferred from homology"/>
<keyword evidence="9" id="KW-1185">Reference proteome</keyword>
<feature type="binding site" evidence="6">
    <location>
        <position position="121"/>
    </location>
    <ligand>
        <name>orotate</name>
        <dbReference type="ChEBI" id="CHEBI:30839"/>
    </ligand>
</feature>
<keyword evidence="3 6" id="KW-0328">Glycosyltransferase</keyword>
<organism evidence="8 9">
    <name type="scientific">Halorutilus salinus</name>
    <dbReference type="NCBI Taxonomy" id="2487751"/>
    <lineage>
        <taxon>Archaea</taxon>
        <taxon>Methanobacteriati</taxon>
        <taxon>Methanobacteriota</taxon>
        <taxon>Stenosarchaea group</taxon>
        <taxon>Halobacteria</taxon>
        <taxon>Halorutilales</taxon>
        <taxon>Halorutilaceae</taxon>
        <taxon>Halorutilus</taxon>
    </lineage>
</organism>
<dbReference type="PANTHER" id="PTHR19278">
    <property type="entry name" value="OROTATE PHOSPHORIBOSYLTRANSFERASE"/>
    <property type="match status" value="1"/>
</dbReference>
<comment type="catalytic activity">
    <reaction evidence="6">
        <text>orotidine 5'-phosphate + diphosphate = orotate + 5-phospho-alpha-D-ribose 1-diphosphate</text>
        <dbReference type="Rhea" id="RHEA:10380"/>
        <dbReference type="ChEBI" id="CHEBI:30839"/>
        <dbReference type="ChEBI" id="CHEBI:33019"/>
        <dbReference type="ChEBI" id="CHEBI:57538"/>
        <dbReference type="ChEBI" id="CHEBI:58017"/>
        <dbReference type="EC" id="2.4.2.10"/>
    </reaction>
</comment>
<evidence type="ECO:0000256" key="2">
    <source>
        <dbReference type="ARBA" id="ARBA00011971"/>
    </source>
</evidence>
<dbReference type="GO" id="GO:0019856">
    <property type="term" value="P:pyrimidine nucleobase biosynthetic process"/>
    <property type="evidence" value="ECO:0007669"/>
    <property type="project" value="TreeGrafter"/>
</dbReference>
<comment type="function">
    <text evidence="6">Catalyzes the transfer of a ribosyl phosphate group from 5-phosphoribose 1-diphosphate to orotate, leading to the formation of orotidine monophosphate (OMP).</text>
</comment>
<dbReference type="SUPFAM" id="SSF53271">
    <property type="entry name" value="PRTase-like"/>
    <property type="match status" value="1"/>
</dbReference>
<evidence type="ECO:0000256" key="6">
    <source>
        <dbReference type="HAMAP-Rule" id="MF_01208"/>
    </source>
</evidence>
<comment type="cofactor">
    <cofactor evidence="6">
        <name>Mg(2+)</name>
        <dbReference type="ChEBI" id="CHEBI:18420"/>
    </cofactor>
</comment>
<comment type="pathway">
    <text evidence="1 6">Pyrimidine metabolism; UMP biosynthesis via de novo pathway; UMP from orotate: step 1/2.</text>
</comment>